<dbReference type="SUPFAM" id="SSF102712">
    <property type="entry name" value="JAB1/MPN domain"/>
    <property type="match status" value="1"/>
</dbReference>
<proteinExistence type="inferred from homology"/>
<dbReference type="GO" id="GO:0008237">
    <property type="term" value="F:metallopeptidase activity"/>
    <property type="evidence" value="ECO:0007669"/>
    <property type="project" value="UniProtKB-KW"/>
</dbReference>
<dbReference type="EMBL" id="CP014500">
    <property type="protein sequence ID" value="ANB11586.1"/>
    <property type="molecule type" value="Genomic_DNA"/>
</dbReference>
<dbReference type="GO" id="GO:0000338">
    <property type="term" value="P:protein deneddylation"/>
    <property type="evidence" value="ECO:0007669"/>
    <property type="project" value="EnsemblFungi"/>
</dbReference>
<dbReference type="RefSeq" id="XP_018734063.1">
    <property type="nucleotide sequence ID" value="XM_018881473.1"/>
</dbReference>
<dbReference type="OrthoDB" id="605656at2759"/>
<dbReference type="Pfam" id="PF01398">
    <property type="entry name" value="JAB"/>
    <property type="match status" value="1"/>
</dbReference>
<dbReference type="CDD" id="cd08069">
    <property type="entry name" value="MPN_RPN11_CSN5"/>
    <property type="match status" value="1"/>
</dbReference>
<protein>
    <recommendedName>
        <fullName evidence="3">COP9 signalosome complex subunit 5</fullName>
    </recommendedName>
</protein>
<reference evidence="11 12" key="1">
    <citation type="submission" date="2016-02" db="EMBL/GenBank/DDBJ databases">
        <title>Complete genome sequence and transcriptome regulation of the pentose utilising yeast Sugiyamaella lignohabitans.</title>
        <authorList>
            <person name="Bellasio M."/>
            <person name="Peymann A."/>
            <person name="Valli M."/>
            <person name="Sipitzky M."/>
            <person name="Graf A."/>
            <person name="Sauer M."/>
            <person name="Marx H."/>
            <person name="Mattanovich D."/>
        </authorList>
    </citation>
    <scope>NUCLEOTIDE SEQUENCE [LARGE SCALE GENOMIC DNA]</scope>
    <source>
        <strain evidence="11 12">CBS 10342</strain>
    </source>
</reference>
<evidence type="ECO:0000256" key="8">
    <source>
        <dbReference type="ARBA" id="ARBA00022833"/>
    </source>
</evidence>
<evidence type="ECO:0000256" key="9">
    <source>
        <dbReference type="ARBA" id="ARBA00023049"/>
    </source>
</evidence>
<dbReference type="InterPro" id="IPR000555">
    <property type="entry name" value="JAMM/MPN+_dom"/>
</dbReference>
<name>A0A167CEH4_9ASCO</name>
<dbReference type="Proteomes" id="UP000189580">
    <property type="component" value="Chromosome c"/>
</dbReference>
<dbReference type="GO" id="GO:0046872">
    <property type="term" value="F:metal ion binding"/>
    <property type="evidence" value="ECO:0007669"/>
    <property type="project" value="UniProtKB-KW"/>
</dbReference>
<evidence type="ECO:0000313" key="11">
    <source>
        <dbReference type="EMBL" id="ANB11586.1"/>
    </source>
</evidence>
<keyword evidence="4" id="KW-0645">Protease</keyword>
<comment type="similarity">
    <text evidence="1">Belongs to the peptidase M67A family. CSN5 subfamily.</text>
</comment>
<keyword evidence="8" id="KW-0862">Zinc</keyword>
<keyword evidence="9" id="KW-0482">Metalloprotease</keyword>
<dbReference type="PANTHER" id="PTHR10410">
    <property type="entry name" value="EUKARYOTIC TRANSLATION INITIATION FACTOR 3 -RELATED"/>
    <property type="match status" value="1"/>
</dbReference>
<keyword evidence="6" id="KW-0736">Signalosome</keyword>
<evidence type="ECO:0000256" key="5">
    <source>
        <dbReference type="ARBA" id="ARBA00022723"/>
    </source>
</evidence>
<keyword evidence="7" id="KW-0378">Hydrolase</keyword>
<comment type="subunit">
    <text evidence="2">Component of the COP9 signalosome (CSN) complex.</text>
</comment>
<dbReference type="GeneID" id="30036535"/>
<organism evidence="11 12">
    <name type="scientific">Sugiyamaella lignohabitans</name>
    <dbReference type="NCBI Taxonomy" id="796027"/>
    <lineage>
        <taxon>Eukaryota</taxon>
        <taxon>Fungi</taxon>
        <taxon>Dikarya</taxon>
        <taxon>Ascomycota</taxon>
        <taxon>Saccharomycotina</taxon>
        <taxon>Dipodascomycetes</taxon>
        <taxon>Dipodascales</taxon>
        <taxon>Trichomonascaceae</taxon>
        <taxon>Sugiyamaella</taxon>
    </lineage>
</organism>
<dbReference type="GO" id="GO:0019784">
    <property type="term" value="F:deNEDDylase activity"/>
    <property type="evidence" value="ECO:0007669"/>
    <property type="project" value="EnsemblFungi"/>
</dbReference>
<dbReference type="PROSITE" id="PS50249">
    <property type="entry name" value="MPN"/>
    <property type="match status" value="1"/>
</dbReference>
<dbReference type="GO" id="GO:0006508">
    <property type="term" value="P:proteolysis"/>
    <property type="evidence" value="ECO:0007669"/>
    <property type="project" value="UniProtKB-KW"/>
</dbReference>
<evidence type="ECO:0000256" key="1">
    <source>
        <dbReference type="ARBA" id="ARBA00006008"/>
    </source>
</evidence>
<dbReference type="SMART" id="SM00232">
    <property type="entry name" value="JAB_MPN"/>
    <property type="match status" value="1"/>
</dbReference>
<evidence type="ECO:0000259" key="10">
    <source>
        <dbReference type="PROSITE" id="PS50249"/>
    </source>
</evidence>
<accession>A0A167CEH4</accession>
<evidence type="ECO:0000256" key="2">
    <source>
        <dbReference type="ARBA" id="ARBA00011098"/>
    </source>
</evidence>
<evidence type="ECO:0000313" key="12">
    <source>
        <dbReference type="Proteomes" id="UP000189580"/>
    </source>
</evidence>
<dbReference type="FunFam" id="3.40.140.10:FF:000003">
    <property type="entry name" value="COP9 signalosome complex subunit 5"/>
    <property type="match status" value="1"/>
</dbReference>
<evidence type="ECO:0000256" key="7">
    <source>
        <dbReference type="ARBA" id="ARBA00022801"/>
    </source>
</evidence>
<dbReference type="InterPro" id="IPR037518">
    <property type="entry name" value="MPN"/>
</dbReference>
<gene>
    <name evidence="11" type="primary">RRI1</name>
    <name evidence="11" type="ORF">AWJ20_4406</name>
</gene>
<keyword evidence="5" id="KW-0479">Metal-binding</keyword>
<keyword evidence="12" id="KW-1185">Reference proteome</keyword>
<evidence type="ECO:0000256" key="3">
    <source>
        <dbReference type="ARBA" id="ARBA00014880"/>
    </source>
</evidence>
<dbReference type="Gene3D" id="3.40.140.10">
    <property type="entry name" value="Cytidine Deaminase, domain 2"/>
    <property type="match status" value="1"/>
</dbReference>
<dbReference type="InterPro" id="IPR050242">
    <property type="entry name" value="JAMM_MPN+_peptidase_M67A"/>
</dbReference>
<dbReference type="Pfam" id="PF18323">
    <property type="entry name" value="CSN5_C"/>
    <property type="match status" value="1"/>
</dbReference>
<dbReference type="KEGG" id="slb:AWJ20_4406"/>
<dbReference type="GO" id="GO:0008180">
    <property type="term" value="C:COP9 signalosome"/>
    <property type="evidence" value="ECO:0007669"/>
    <property type="project" value="UniProtKB-KW"/>
</dbReference>
<evidence type="ECO:0000256" key="4">
    <source>
        <dbReference type="ARBA" id="ARBA00022670"/>
    </source>
</evidence>
<evidence type="ECO:0000256" key="6">
    <source>
        <dbReference type="ARBA" id="ARBA00022790"/>
    </source>
</evidence>
<dbReference type="AlphaFoldDB" id="A0A167CEH4"/>
<sequence>MSSLSQPTSEVARKTFEIENEIVSDDSIYSYDANAQRAILQQRPWTADPDYFTGVRISAIALLKMAMHARSGKHLEVMGVMTGKVIGREFIVMDAYPLPVEGTETRVNALGEAYEYMVEYLSSLQDVGRPENIVGWYHSHPGYGCWLSGIDVGTQSQNQQFQDPFLAIVVDPNRTISAGKVDIGAFRTYPPTHNASGAKGKKRGKGGGSQEIPLAKLEDFGVHAAKYYPLSISYFKSSMDSQVLEMLWSKYWTSTLAQSSLRINYDYTNDQIDDLAVKTDKLVRHSASSENNEAHHSSIFADQLQRLHKQLKAGQQSAWPAIPVASKVPTTNDEPSAIDGVTANAVKIGSEELTGLISLEIKHSILQTSK</sequence>
<dbReference type="InterPro" id="IPR040961">
    <property type="entry name" value="CSN5_C"/>
</dbReference>
<feature type="domain" description="MPN" evidence="10">
    <location>
        <begin position="55"/>
        <end position="192"/>
    </location>
</feature>